<protein>
    <submittedName>
        <fullName evidence="1">Uncharacterized protein</fullName>
    </submittedName>
</protein>
<dbReference type="AlphaFoldDB" id="A0A1H9K926"/>
<dbReference type="OrthoDB" id="547265at2"/>
<dbReference type="EMBL" id="FOGB01000012">
    <property type="protein sequence ID" value="SEQ95568.1"/>
    <property type="molecule type" value="Genomic_DNA"/>
</dbReference>
<dbReference type="Gene3D" id="3.40.50.300">
    <property type="entry name" value="P-loop containing nucleotide triphosphate hydrolases"/>
    <property type="match status" value="1"/>
</dbReference>
<sequence length="783" mass="88277">MRKLFIHIGRHKSGTSSLQKFLCQNYELLLEFGYEYPLLGRRPIAHHLLAKALSGTCDLDESDKYEVDELLLSIENSQCNVILSSEAFQNVKPQSLARVLKGDFDIYIVCYFRDQLSYLLSSYSQAIQNQALTESIEQYSKRLFNNLNYNDFIKSWEEAFPDASLIVRSFDKKLLTGEDIRVDFLDVLSLNELERFRFDSKDQNPSIGNKLLEYKKALNRSIGSIGLDTKLLYRVLSELSGLNADYSLDKKITQCIYDVATETYTAQNLLFKNNWGIQLSDGFKDVSVSNSTVELDVEDIFSITAAIEAKHSTIGLKIIDSLDDIFDIPTPPLNIYVKFIQDRFGVPIFDEAFCTELVNEEVLIGLVSKLLSMHIGLQDTIALSSLVKLKLRQSNQFNLLINEIAIYQNNLKLDISHRGKGVTVLSSIVRPDSEHMGVILNHAVPLVLAGEKVSIVLMAEMEWPSWRKQAGEAFREKFTRALVEYLDKSALDYLNKELVCSELRIFVSPRPNILASLLCENVIRFEGVARFRCSNVYAKDILNKCNVTTVLFSSAVADVKYTDRVLVRHENPLERQISFHPPIRIKPDSDRVFNMTSFGGIKKLISVYSSNRISHGLSNLTDNDWCGLEKLFTKYPYLSWTLIGAADVTVAYEAIPDSVPSFVRERILIMGVSSLDTVYRSDNVILALPGIPGAGGVGISSLKHGMLVLTIDDMQSDLNNLVPESLRFANMEMIFKKIAEINSGQDVSDYFFAIKERLSELGDLRGRGKALSDIVNLNALDHS</sequence>
<dbReference type="RefSeq" id="WP_091360570.1">
    <property type="nucleotide sequence ID" value="NZ_AP025284.1"/>
</dbReference>
<dbReference type="Proteomes" id="UP000198749">
    <property type="component" value="Unassembled WGS sequence"/>
</dbReference>
<gene>
    <name evidence="1" type="ORF">SAMN03080615_03384</name>
</gene>
<dbReference type="SUPFAM" id="SSF52540">
    <property type="entry name" value="P-loop containing nucleoside triphosphate hydrolases"/>
    <property type="match status" value="1"/>
</dbReference>
<reference evidence="2" key="1">
    <citation type="submission" date="2016-10" db="EMBL/GenBank/DDBJ databases">
        <authorList>
            <person name="Varghese N."/>
            <person name="Submissions S."/>
        </authorList>
    </citation>
    <scope>NUCLEOTIDE SEQUENCE [LARGE SCALE GENOMIC DNA]</scope>
    <source>
        <strain evidence="2">DSM 18887</strain>
    </source>
</reference>
<dbReference type="InterPro" id="IPR027417">
    <property type="entry name" value="P-loop_NTPase"/>
</dbReference>
<accession>A0A1H9K926</accession>
<dbReference type="STRING" id="355243.SAMN03080615_03384"/>
<evidence type="ECO:0000313" key="1">
    <source>
        <dbReference type="EMBL" id="SEQ95568.1"/>
    </source>
</evidence>
<evidence type="ECO:0000313" key="2">
    <source>
        <dbReference type="Proteomes" id="UP000198749"/>
    </source>
</evidence>
<proteinExistence type="predicted"/>
<organism evidence="1 2">
    <name type="scientific">Amphritea atlantica</name>
    <dbReference type="NCBI Taxonomy" id="355243"/>
    <lineage>
        <taxon>Bacteria</taxon>
        <taxon>Pseudomonadati</taxon>
        <taxon>Pseudomonadota</taxon>
        <taxon>Gammaproteobacteria</taxon>
        <taxon>Oceanospirillales</taxon>
        <taxon>Oceanospirillaceae</taxon>
        <taxon>Amphritea</taxon>
    </lineage>
</organism>
<keyword evidence="2" id="KW-1185">Reference proteome</keyword>
<name>A0A1H9K926_9GAMM</name>